<dbReference type="EMBL" id="QXGI01000012">
    <property type="protein sequence ID" value="RSX44652.1"/>
    <property type="molecule type" value="Genomic_DNA"/>
</dbReference>
<evidence type="ECO:0000313" key="3">
    <source>
        <dbReference type="Proteomes" id="UP000288052"/>
    </source>
</evidence>
<feature type="transmembrane region" description="Helical" evidence="1">
    <location>
        <begin position="24"/>
        <end position="44"/>
    </location>
</feature>
<dbReference type="OrthoDB" id="9941007at2"/>
<accession>A0A430F4C3</accession>
<gene>
    <name evidence="2" type="ORF">D2E22_1938</name>
</gene>
<keyword evidence="1" id="KW-1133">Transmembrane helix</keyword>
<dbReference type="AlphaFoldDB" id="A0A430F4C3"/>
<keyword evidence="1" id="KW-0812">Transmembrane</keyword>
<evidence type="ECO:0000256" key="1">
    <source>
        <dbReference type="SAM" id="Phobius"/>
    </source>
</evidence>
<keyword evidence="3" id="KW-1185">Reference proteome</keyword>
<dbReference type="Proteomes" id="UP000288052">
    <property type="component" value="Unassembled WGS sequence"/>
</dbReference>
<protein>
    <submittedName>
        <fullName evidence="2">Uncharacterized protein</fullName>
    </submittedName>
</protein>
<proteinExistence type="predicted"/>
<organism evidence="2 3">
    <name type="scientific">Bifidobacterium castoris</name>
    <dbReference type="NCBI Taxonomy" id="2306972"/>
    <lineage>
        <taxon>Bacteria</taxon>
        <taxon>Bacillati</taxon>
        <taxon>Actinomycetota</taxon>
        <taxon>Actinomycetes</taxon>
        <taxon>Bifidobacteriales</taxon>
        <taxon>Bifidobacteriaceae</taxon>
        <taxon>Bifidobacterium</taxon>
    </lineage>
</organism>
<keyword evidence="1" id="KW-0472">Membrane</keyword>
<comment type="caution">
    <text evidence="2">The sequence shown here is derived from an EMBL/GenBank/DDBJ whole genome shotgun (WGS) entry which is preliminary data.</text>
</comment>
<evidence type="ECO:0000313" key="2">
    <source>
        <dbReference type="EMBL" id="RSX44652.1"/>
    </source>
</evidence>
<sequence length="89" mass="9768">MLDQKNVSAYVDDEMGSESRRVRYGVVNVVAAITAVGTLMVMVFGPGACARPARYLFSWLVLLVSTLVAVAPLVDLLPEECFDDEEEEE</sequence>
<reference evidence="2 3" key="1">
    <citation type="submission" date="2018-09" db="EMBL/GenBank/DDBJ databases">
        <title>Characterization of the phylogenetic diversity of five novel species belonging to the genus Bifidobacterium.</title>
        <authorList>
            <person name="Lugli G.A."/>
            <person name="Duranti S."/>
            <person name="Milani C."/>
        </authorList>
    </citation>
    <scope>NUCLEOTIDE SEQUENCE [LARGE SCALE GENOMIC DNA]</scope>
    <source>
        <strain evidence="2 3">2020B</strain>
    </source>
</reference>
<feature type="transmembrane region" description="Helical" evidence="1">
    <location>
        <begin position="56"/>
        <end position="74"/>
    </location>
</feature>
<name>A0A430F4C3_9BIFI</name>
<dbReference type="RefSeq" id="WP_126032900.1">
    <property type="nucleotide sequence ID" value="NZ_QXGI01000012.1"/>
</dbReference>